<dbReference type="Proteomes" id="UP000657006">
    <property type="component" value="Unassembled WGS sequence"/>
</dbReference>
<dbReference type="SUPFAM" id="SSF52540">
    <property type="entry name" value="P-loop containing nucleoside triphosphate hydrolases"/>
    <property type="match status" value="1"/>
</dbReference>
<accession>A0A926DTN8</accession>
<organism evidence="3 4">
    <name type="scientific">Bianquea renquensis</name>
    <dbReference type="NCBI Taxonomy" id="2763661"/>
    <lineage>
        <taxon>Bacteria</taxon>
        <taxon>Bacillati</taxon>
        <taxon>Bacillota</taxon>
        <taxon>Clostridia</taxon>
        <taxon>Eubacteriales</taxon>
        <taxon>Bianqueaceae</taxon>
        <taxon>Bianquea</taxon>
    </lineage>
</organism>
<dbReference type="InterPro" id="IPR041628">
    <property type="entry name" value="ChlI/MoxR_AAA_lid"/>
</dbReference>
<evidence type="ECO:0000313" key="3">
    <source>
        <dbReference type="EMBL" id="MBC8543534.1"/>
    </source>
</evidence>
<dbReference type="GO" id="GO:0016887">
    <property type="term" value="F:ATP hydrolysis activity"/>
    <property type="evidence" value="ECO:0007669"/>
    <property type="project" value="InterPro"/>
</dbReference>
<evidence type="ECO:0000259" key="2">
    <source>
        <dbReference type="Pfam" id="PF17863"/>
    </source>
</evidence>
<feature type="domain" description="ChlI/MoxR AAA lid" evidence="2">
    <location>
        <begin position="227"/>
        <end position="298"/>
    </location>
</feature>
<feature type="domain" description="ATPase AAA-3" evidence="1">
    <location>
        <begin position="34"/>
        <end position="164"/>
    </location>
</feature>
<evidence type="ECO:0000259" key="1">
    <source>
        <dbReference type="Pfam" id="PF07726"/>
    </source>
</evidence>
<dbReference type="PIRSF" id="PIRSF002849">
    <property type="entry name" value="AAA_ATPase_chaperone_MoxR_prd"/>
    <property type="match status" value="1"/>
</dbReference>
<dbReference type="RefSeq" id="WP_249289676.1">
    <property type="nucleotide sequence ID" value="NZ_JACRSQ010000010.1"/>
</dbReference>
<name>A0A926DTN8_9FIRM</name>
<dbReference type="AlphaFoldDB" id="A0A926DTN8"/>
<dbReference type="Gene3D" id="1.10.8.80">
    <property type="entry name" value="Magnesium chelatase subunit I, C-Terminal domain"/>
    <property type="match status" value="1"/>
</dbReference>
<dbReference type="InterPro" id="IPR027417">
    <property type="entry name" value="P-loop_NTPase"/>
</dbReference>
<dbReference type="InterPro" id="IPR011703">
    <property type="entry name" value="ATPase_AAA-3"/>
</dbReference>
<keyword evidence="4" id="KW-1185">Reference proteome</keyword>
<proteinExistence type="predicted"/>
<comment type="caution">
    <text evidence="3">The sequence shown here is derived from an EMBL/GenBank/DDBJ whole genome shotgun (WGS) entry which is preliminary data.</text>
</comment>
<dbReference type="EMBL" id="JACRSQ010000010">
    <property type="protein sequence ID" value="MBC8543534.1"/>
    <property type="molecule type" value="Genomic_DNA"/>
</dbReference>
<dbReference type="Gene3D" id="3.40.50.300">
    <property type="entry name" value="P-loop containing nucleotide triphosphate hydrolases"/>
    <property type="match status" value="1"/>
</dbReference>
<dbReference type="Pfam" id="PF07726">
    <property type="entry name" value="AAA_3"/>
    <property type="match status" value="1"/>
</dbReference>
<reference evidence="3" key="1">
    <citation type="submission" date="2020-08" db="EMBL/GenBank/DDBJ databases">
        <title>Genome public.</title>
        <authorList>
            <person name="Liu C."/>
            <person name="Sun Q."/>
        </authorList>
    </citation>
    <scope>NUCLEOTIDE SEQUENCE</scope>
    <source>
        <strain evidence="3">NSJ-32</strain>
    </source>
</reference>
<dbReference type="PANTHER" id="PTHR42759:SF5">
    <property type="entry name" value="METHANOL DEHYDROGENASE REGULATOR"/>
    <property type="match status" value="1"/>
</dbReference>
<dbReference type="GO" id="GO:0005524">
    <property type="term" value="F:ATP binding"/>
    <property type="evidence" value="ECO:0007669"/>
    <property type="project" value="InterPro"/>
</dbReference>
<dbReference type="PANTHER" id="PTHR42759">
    <property type="entry name" value="MOXR FAMILY PROTEIN"/>
    <property type="match status" value="1"/>
</dbReference>
<sequence length="309" mass="34435">MTLAERVMKEVAKVFVGKNDIIRKVMLALLAQGHVLLEDRPGVGKTTLALAMSKAIRAEYRRIQFTPDVMPSDITGFSMYDKERGEWNYERGAILCNLFLADEINRASSRTQAALLEAMEEGRVTVDGIAHEIPKPFMVIATQNPVGSAGTQLLPESQMDRFMVCLSIGYPSPADEVDMLQRKRGRNPMDSVEAVASGEDVLAMRLDVETIYVHQEIDEYIVRLVSATRDNSFIRLGASPRASVAVARLAQASAFLRGRDYVLPDDVLEVFPDCITHRLLLSPKAKAEHCSPEDVIRTILENTRPPRLH</sequence>
<dbReference type="Pfam" id="PF17863">
    <property type="entry name" value="AAA_lid_2"/>
    <property type="match status" value="1"/>
</dbReference>
<evidence type="ECO:0000313" key="4">
    <source>
        <dbReference type="Proteomes" id="UP000657006"/>
    </source>
</evidence>
<dbReference type="InterPro" id="IPR050764">
    <property type="entry name" value="CbbQ/NirQ/NorQ/GpvN"/>
</dbReference>
<gene>
    <name evidence="3" type="ORF">H8730_08255</name>
</gene>
<protein>
    <submittedName>
        <fullName evidence="3">MoxR family ATPase</fullName>
    </submittedName>
</protein>